<protein>
    <submittedName>
        <fullName evidence="1">Uncharacterized protein</fullName>
    </submittedName>
</protein>
<evidence type="ECO:0000313" key="2">
    <source>
        <dbReference type="Proteomes" id="UP000006281"/>
    </source>
</evidence>
<accession>K0KDN4</accession>
<proteinExistence type="predicted"/>
<dbReference type="EMBL" id="HE804045">
    <property type="protein sequence ID" value="CCH35667.1"/>
    <property type="molecule type" value="Genomic_DNA"/>
</dbReference>
<sequence>MPWERRAWDTRRLLREGVQGKVTSAENGEQDDANASIRNVGAPLSERGSARCELHQLPLIPALCR</sequence>
<dbReference type="KEGG" id="sesp:BN6_84520"/>
<organism evidence="1 2">
    <name type="scientific">Saccharothrix espanaensis (strain ATCC 51144 / DSM 44229 / JCM 9112 / NBRC 15066 / NRRL 15764)</name>
    <dbReference type="NCBI Taxonomy" id="1179773"/>
    <lineage>
        <taxon>Bacteria</taxon>
        <taxon>Bacillati</taxon>
        <taxon>Actinomycetota</taxon>
        <taxon>Actinomycetes</taxon>
        <taxon>Pseudonocardiales</taxon>
        <taxon>Pseudonocardiaceae</taxon>
        <taxon>Saccharothrix</taxon>
    </lineage>
</organism>
<name>K0KDN4_SACES</name>
<dbReference type="Proteomes" id="UP000006281">
    <property type="component" value="Chromosome"/>
</dbReference>
<dbReference type="HOGENOM" id="CLU_2847229_0_0_11"/>
<dbReference type="AlphaFoldDB" id="K0KDN4"/>
<gene>
    <name evidence="1" type="ordered locus">BN6_84520</name>
</gene>
<keyword evidence="2" id="KW-1185">Reference proteome</keyword>
<reference evidence="1 2" key="1">
    <citation type="journal article" date="2012" name="BMC Genomics">
        <title>Complete genome sequence of Saccharothrix espanaensis DSM 44229T and comparison to the other completely sequenced Pseudonocardiaceae.</title>
        <authorList>
            <person name="Strobel T."/>
            <person name="Al-Dilaimi A."/>
            <person name="Blom J."/>
            <person name="Gessner A."/>
            <person name="Kalinowski J."/>
            <person name="Luzhetska M."/>
            <person name="Puhler A."/>
            <person name="Szczepanowski R."/>
            <person name="Bechthold A."/>
            <person name="Ruckert C."/>
        </authorList>
    </citation>
    <scope>NUCLEOTIDE SEQUENCE [LARGE SCALE GENOMIC DNA]</scope>
    <source>
        <strain evidence="2">ATCC 51144 / DSM 44229 / JCM 9112 / NBRC 15066 / NRRL 15764</strain>
    </source>
</reference>
<evidence type="ECO:0000313" key="1">
    <source>
        <dbReference type="EMBL" id="CCH35667.1"/>
    </source>
</evidence>